<name>A0ABQ9XTB3_9EUKA</name>
<keyword evidence="2" id="KW-0175">Coiled coil</keyword>
<comment type="similarity">
    <text evidence="1">Belongs to the SNF8 family.</text>
</comment>
<protein>
    <submittedName>
        <fullName evidence="4">Vacuolar-sorting protein SNF8</fullName>
    </submittedName>
</protein>
<evidence type="ECO:0000256" key="1">
    <source>
        <dbReference type="ARBA" id="ARBA00009834"/>
    </source>
</evidence>
<dbReference type="InterPro" id="IPR036390">
    <property type="entry name" value="WH_DNA-bd_sf"/>
</dbReference>
<feature type="coiled-coil region" evidence="2">
    <location>
        <begin position="33"/>
        <end position="60"/>
    </location>
</feature>
<keyword evidence="5" id="KW-1185">Reference proteome</keyword>
<evidence type="ECO:0000313" key="4">
    <source>
        <dbReference type="EMBL" id="KAK2954714.1"/>
    </source>
</evidence>
<dbReference type="Pfam" id="PF04157">
    <property type="entry name" value="EAP30"/>
    <property type="match status" value="1"/>
</dbReference>
<dbReference type="SUPFAM" id="SSF46785">
    <property type="entry name" value="Winged helix' DNA-binding domain"/>
    <property type="match status" value="2"/>
</dbReference>
<evidence type="ECO:0000256" key="3">
    <source>
        <dbReference type="SAM" id="SignalP"/>
    </source>
</evidence>
<evidence type="ECO:0000313" key="5">
    <source>
        <dbReference type="Proteomes" id="UP001281761"/>
    </source>
</evidence>
<feature type="chain" id="PRO_5046732686" evidence="3">
    <location>
        <begin position="22"/>
        <end position="258"/>
    </location>
</feature>
<dbReference type="Gene3D" id="1.10.10.10">
    <property type="entry name" value="Winged helix-like DNA-binding domain superfamily/Winged helix DNA-binding domain"/>
    <property type="match status" value="2"/>
</dbReference>
<dbReference type="EMBL" id="JARBJD010000075">
    <property type="protein sequence ID" value="KAK2954714.1"/>
    <property type="molecule type" value="Genomic_DNA"/>
</dbReference>
<reference evidence="4 5" key="1">
    <citation type="journal article" date="2022" name="bioRxiv">
        <title>Genomics of Preaxostyla Flagellates Illuminates Evolutionary Transitions and the Path Towards Mitochondrial Loss.</title>
        <authorList>
            <person name="Novak L.V.F."/>
            <person name="Treitli S.C."/>
            <person name="Pyrih J."/>
            <person name="Halakuc P."/>
            <person name="Pipaliya S.V."/>
            <person name="Vacek V."/>
            <person name="Brzon O."/>
            <person name="Soukal P."/>
            <person name="Eme L."/>
            <person name="Dacks J.B."/>
            <person name="Karnkowska A."/>
            <person name="Elias M."/>
            <person name="Hampl V."/>
        </authorList>
    </citation>
    <scope>NUCLEOTIDE SEQUENCE [LARGE SCALE GENOMIC DNA]</scope>
    <source>
        <strain evidence="4">NAU3</strain>
        <tissue evidence="4">Gut</tissue>
    </source>
</reference>
<dbReference type="PANTHER" id="PTHR12806">
    <property type="entry name" value="EAP30 SUBUNIT OF ELL COMPLEX"/>
    <property type="match status" value="1"/>
</dbReference>
<dbReference type="PANTHER" id="PTHR12806:SF0">
    <property type="entry name" value="VACUOLAR-SORTING PROTEIN SNF8"/>
    <property type="match status" value="1"/>
</dbReference>
<organism evidence="4 5">
    <name type="scientific">Blattamonas nauphoetae</name>
    <dbReference type="NCBI Taxonomy" id="2049346"/>
    <lineage>
        <taxon>Eukaryota</taxon>
        <taxon>Metamonada</taxon>
        <taxon>Preaxostyla</taxon>
        <taxon>Oxymonadida</taxon>
        <taxon>Blattamonas</taxon>
    </lineage>
</organism>
<gene>
    <name evidence="4" type="ORF">BLNAU_10370</name>
</gene>
<feature type="signal peptide" evidence="3">
    <location>
        <begin position="1"/>
        <end position="21"/>
    </location>
</feature>
<dbReference type="Gene3D" id="6.10.140.180">
    <property type="match status" value="1"/>
</dbReference>
<evidence type="ECO:0000256" key="2">
    <source>
        <dbReference type="SAM" id="Coils"/>
    </source>
</evidence>
<sequence>MFLHFCTNHLFFLIGPYYLMAHRNSALQKRTQNAAKQKAKENVQQKMIFLKEQLDLYKQKMLEFAQKNKKDILQRPDFRQTFQNLCKEVQIDPLLSSKGIWAELLGIGDFYYELSVQIVDVCISTRSQNGGLIEMREMKHRLEALRHNTQQISFEDITKAIEKLQILNSGYKMIKIGNQTLIQSIPNDLNPDQQLLMQLAQKKNGNFTLQDLNDEYRWNEERAKHTLDPLLKEGFVMIDTQDPRKVVVYWVVGLCSTT</sequence>
<proteinExistence type="inferred from homology"/>
<dbReference type="InterPro" id="IPR040608">
    <property type="entry name" value="Snf8/Vps36"/>
</dbReference>
<dbReference type="InterPro" id="IPR036388">
    <property type="entry name" value="WH-like_DNA-bd_sf"/>
</dbReference>
<comment type="caution">
    <text evidence="4">The sequence shown here is derived from an EMBL/GenBank/DDBJ whole genome shotgun (WGS) entry which is preliminary data.</text>
</comment>
<keyword evidence="3" id="KW-0732">Signal</keyword>
<accession>A0ABQ9XTB3</accession>
<dbReference type="InterPro" id="IPR016689">
    <property type="entry name" value="ESCRT-2_cplx_Snf8"/>
</dbReference>
<dbReference type="Proteomes" id="UP001281761">
    <property type="component" value="Unassembled WGS sequence"/>
</dbReference>